<evidence type="ECO:0000313" key="7">
    <source>
        <dbReference type="EMBL" id="TQL65010.1"/>
    </source>
</evidence>
<dbReference type="InterPro" id="IPR014729">
    <property type="entry name" value="Rossmann-like_a/b/a_fold"/>
</dbReference>
<protein>
    <recommendedName>
        <fullName evidence="4">Adenosine 5'-phosphosulfate reductase</fullName>
        <shortName evidence="4">APS reductase</shortName>
        <ecNumber evidence="4">1.8.4.10</ecNumber>
    </recommendedName>
    <alternativeName>
        <fullName evidence="4">5'-adenylylsulfate reductase</fullName>
    </alternativeName>
    <alternativeName>
        <fullName evidence="4">Thioredoxin-dependent 5'-adenylylsulfate reductase</fullName>
    </alternativeName>
</protein>
<comment type="similarity">
    <text evidence="1 4">Belongs to the PAPS reductase family. CysH subfamily.</text>
</comment>
<keyword evidence="4" id="KW-0411">Iron-sulfur</keyword>
<evidence type="ECO:0000259" key="6">
    <source>
        <dbReference type="Pfam" id="PF01507"/>
    </source>
</evidence>
<feature type="compositionally biased region" description="Basic and acidic residues" evidence="5">
    <location>
        <begin position="27"/>
        <end position="36"/>
    </location>
</feature>
<evidence type="ECO:0000256" key="5">
    <source>
        <dbReference type="SAM" id="MobiDB-lite"/>
    </source>
</evidence>
<dbReference type="Gene3D" id="3.40.50.620">
    <property type="entry name" value="HUPs"/>
    <property type="match status" value="1"/>
</dbReference>
<dbReference type="GO" id="GO:0043866">
    <property type="term" value="F:adenylyl-sulfate reductase (thioredoxin) activity"/>
    <property type="evidence" value="ECO:0007669"/>
    <property type="project" value="UniProtKB-EC"/>
</dbReference>
<dbReference type="GO" id="GO:0070814">
    <property type="term" value="P:hydrogen sulfide biosynthetic process"/>
    <property type="evidence" value="ECO:0007669"/>
    <property type="project" value="UniProtKB-UniRule"/>
</dbReference>
<dbReference type="InterPro" id="IPR004511">
    <property type="entry name" value="PAPS/APS_Rdtase"/>
</dbReference>
<gene>
    <name evidence="4" type="primary">cysH</name>
    <name evidence="7" type="ORF">FB461_1543</name>
</gene>
<accession>A0A542ZXS5</accession>
<feature type="binding site" evidence="4">
    <location>
        <position position="257"/>
    </location>
    <ligand>
        <name>[4Fe-4S] cluster</name>
        <dbReference type="ChEBI" id="CHEBI:49883"/>
    </ligand>
</feature>
<dbReference type="NCBIfam" id="TIGR00434">
    <property type="entry name" value="cysH"/>
    <property type="match status" value="1"/>
</dbReference>
<evidence type="ECO:0000256" key="2">
    <source>
        <dbReference type="ARBA" id="ARBA00023002"/>
    </source>
</evidence>
<reference evidence="7 8" key="1">
    <citation type="submission" date="2019-06" db="EMBL/GenBank/DDBJ databases">
        <title>Sequencing the genomes of 1000 actinobacteria strains.</title>
        <authorList>
            <person name="Klenk H.-P."/>
        </authorList>
    </citation>
    <scope>NUCLEOTIDE SEQUENCE [LARGE SCALE GENOMIC DNA]</scope>
    <source>
        <strain evidence="7 8">DSM 4813</strain>
    </source>
</reference>
<dbReference type="PANTHER" id="PTHR46509">
    <property type="entry name" value="PHOSPHOADENOSINE PHOSPHOSULFATE REDUCTASE"/>
    <property type="match status" value="1"/>
</dbReference>
<keyword evidence="8" id="KW-1185">Reference proteome</keyword>
<dbReference type="GO" id="GO:0051539">
    <property type="term" value="F:4 iron, 4 sulfur cluster binding"/>
    <property type="evidence" value="ECO:0007669"/>
    <property type="project" value="UniProtKB-UniRule"/>
</dbReference>
<dbReference type="EC" id="1.8.4.10" evidence="4"/>
<keyword evidence="2 4" id="KW-0560">Oxidoreductase</keyword>
<dbReference type="GO" id="GO:0005737">
    <property type="term" value="C:cytoplasm"/>
    <property type="evidence" value="ECO:0007669"/>
    <property type="project" value="UniProtKB-SubCell"/>
</dbReference>
<keyword evidence="4" id="KW-0963">Cytoplasm</keyword>
<dbReference type="GO" id="GO:0019379">
    <property type="term" value="P:sulfate assimilation, phosphoadenylyl sulfate reduction by phosphoadenylyl-sulfate reductase (thioredoxin)"/>
    <property type="evidence" value="ECO:0007669"/>
    <property type="project" value="UniProtKB-UniRule"/>
</dbReference>
<dbReference type="CDD" id="cd23945">
    <property type="entry name" value="PAPS_reductase"/>
    <property type="match status" value="1"/>
</dbReference>
<proteinExistence type="inferred from homology"/>
<evidence type="ECO:0000313" key="8">
    <source>
        <dbReference type="Proteomes" id="UP000315389"/>
    </source>
</evidence>
<feature type="domain" description="Phosphoadenosine phosphosulphate reductase" evidence="6">
    <location>
        <begin position="94"/>
        <end position="259"/>
    </location>
</feature>
<dbReference type="OrthoDB" id="9794018at2"/>
<dbReference type="HAMAP" id="MF_00063">
    <property type="entry name" value="CysH"/>
    <property type="match status" value="1"/>
</dbReference>
<feature type="active site" description="Nucleophile; cysteine thiosulfonate intermediate" evidence="4">
    <location>
        <position position="280"/>
    </location>
</feature>
<keyword evidence="4" id="KW-0408">Iron</keyword>
<dbReference type="EMBL" id="VFOS01000001">
    <property type="protein sequence ID" value="TQL65010.1"/>
    <property type="molecule type" value="Genomic_DNA"/>
</dbReference>
<comment type="cofactor">
    <cofactor evidence="4">
        <name>[4Fe-4S] cluster</name>
        <dbReference type="ChEBI" id="CHEBI:49883"/>
    </cofactor>
    <text evidence="4">Binds 1 [4Fe-4S] cluster per subunit.</text>
</comment>
<dbReference type="PANTHER" id="PTHR46509:SF1">
    <property type="entry name" value="PHOSPHOADENOSINE PHOSPHOSULFATE REDUCTASE"/>
    <property type="match status" value="1"/>
</dbReference>
<evidence type="ECO:0000256" key="4">
    <source>
        <dbReference type="HAMAP-Rule" id="MF_00063"/>
    </source>
</evidence>
<dbReference type="RefSeq" id="WP_142120394.1">
    <property type="nucleotide sequence ID" value="NZ_BAAASV010000002.1"/>
</dbReference>
<organism evidence="7 8">
    <name type="scientific">Rarobacter faecitabidus</name>
    <dbReference type="NCBI Taxonomy" id="13243"/>
    <lineage>
        <taxon>Bacteria</taxon>
        <taxon>Bacillati</taxon>
        <taxon>Actinomycetota</taxon>
        <taxon>Actinomycetes</taxon>
        <taxon>Micrococcales</taxon>
        <taxon>Rarobacteraceae</taxon>
        <taxon>Rarobacter</taxon>
    </lineage>
</organism>
<feature type="binding site" evidence="4">
    <location>
        <position position="254"/>
    </location>
    <ligand>
        <name>[4Fe-4S] cluster</name>
        <dbReference type="ChEBI" id="CHEBI:49883"/>
    </ligand>
</feature>
<dbReference type="GO" id="GO:0046872">
    <property type="term" value="F:metal ion binding"/>
    <property type="evidence" value="ECO:0007669"/>
    <property type="project" value="UniProtKB-KW"/>
</dbReference>
<sequence>MTGVQADPALTSLFRGGSAPLRSARQRAREEERATDVARRARERRVRRSEDELRALAEEGRALLHGSGVGADDEADTAAVMAWVTATFGDRIAVASSMADTVLPHVVSSYKPWIDVLFLDTGYHFAQTLETRDRAARELRISVVTVTGARTVAEQDEALGPELFRRDPTECCRLRKVVPLRERLRDYEVWISGVRRADAPSRAQAPLVAWDQANRLVKVNPIAGWSDEQVDAYLAANDIVVNPLLSQGYPSIGCEPCTSKVAPGEDPRSGRWAGQTKTECGLHVI</sequence>
<comment type="catalytic activity">
    <reaction evidence="4">
        <text>[thioredoxin]-disulfide + sulfite + AMP + 2 H(+) = adenosine 5'-phosphosulfate + [thioredoxin]-dithiol</text>
        <dbReference type="Rhea" id="RHEA:21976"/>
        <dbReference type="Rhea" id="RHEA-COMP:10698"/>
        <dbReference type="Rhea" id="RHEA-COMP:10700"/>
        <dbReference type="ChEBI" id="CHEBI:15378"/>
        <dbReference type="ChEBI" id="CHEBI:17359"/>
        <dbReference type="ChEBI" id="CHEBI:29950"/>
        <dbReference type="ChEBI" id="CHEBI:50058"/>
        <dbReference type="ChEBI" id="CHEBI:58243"/>
        <dbReference type="ChEBI" id="CHEBI:456215"/>
        <dbReference type="EC" id="1.8.4.10"/>
    </reaction>
</comment>
<comment type="caution">
    <text evidence="7">The sequence shown here is derived from an EMBL/GenBank/DDBJ whole genome shotgun (WGS) entry which is preliminary data.</text>
</comment>
<feature type="binding site" evidence="4">
    <location>
        <position position="172"/>
    </location>
    <ligand>
        <name>[4Fe-4S] cluster</name>
        <dbReference type="ChEBI" id="CHEBI:49883"/>
    </ligand>
</feature>
<comment type="subcellular location">
    <subcellularLocation>
        <location evidence="4">Cytoplasm</location>
    </subcellularLocation>
</comment>
<evidence type="ECO:0000256" key="3">
    <source>
        <dbReference type="ARBA" id="ARBA00024327"/>
    </source>
</evidence>
<dbReference type="NCBIfam" id="NF002537">
    <property type="entry name" value="PRK02090.1"/>
    <property type="match status" value="1"/>
</dbReference>
<dbReference type="AlphaFoldDB" id="A0A542ZXS5"/>
<dbReference type="Proteomes" id="UP000315389">
    <property type="component" value="Unassembled WGS sequence"/>
</dbReference>
<dbReference type="SUPFAM" id="SSF52402">
    <property type="entry name" value="Adenine nucleotide alpha hydrolases-like"/>
    <property type="match status" value="1"/>
</dbReference>
<dbReference type="GO" id="GO:0004604">
    <property type="term" value="F:phosphoadenylyl-sulfate reductase (thioredoxin) activity"/>
    <property type="evidence" value="ECO:0007669"/>
    <property type="project" value="UniProtKB-UniRule"/>
</dbReference>
<dbReference type="InterPro" id="IPR002500">
    <property type="entry name" value="PAPS_reduct_dom"/>
</dbReference>
<keyword evidence="4" id="KW-0479">Metal-binding</keyword>
<feature type="binding site" evidence="4">
    <location>
        <position position="171"/>
    </location>
    <ligand>
        <name>[4Fe-4S] cluster</name>
        <dbReference type="ChEBI" id="CHEBI:49883"/>
    </ligand>
</feature>
<name>A0A542ZXS5_RARFA</name>
<comment type="function">
    <text evidence="4">Catalyzes the formation of sulfite from adenosine 5'-phosphosulfate (APS) using thioredoxin as an electron donor.</text>
</comment>
<dbReference type="Pfam" id="PF01507">
    <property type="entry name" value="PAPS_reduct"/>
    <property type="match status" value="1"/>
</dbReference>
<comment type="pathway">
    <text evidence="3 4">Sulfur metabolism; hydrogen sulfide biosynthesis; sulfite from sulfate.</text>
</comment>
<evidence type="ECO:0000256" key="1">
    <source>
        <dbReference type="ARBA" id="ARBA00009732"/>
    </source>
</evidence>
<feature type="region of interest" description="Disordered" evidence="5">
    <location>
        <begin position="1"/>
        <end position="36"/>
    </location>
</feature>